<keyword evidence="2" id="KW-0407">Ion channel</keyword>
<keyword evidence="1" id="KW-1071">Ligand-gated ion channel</keyword>
<feature type="transmembrane region" description="Helical" evidence="3">
    <location>
        <begin position="189"/>
        <end position="211"/>
    </location>
</feature>
<keyword evidence="3" id="KW-0812">Transmembrane</keyword>
<gene>
    <name evidence="4" type="ORF">CRG98_026125</name>
</gene>
<reference evidence="4 5" key="1">
    <citation type="submission" date="2017-11" db="EMBL/GenBank/DDBJ databases">
        <title>De-novo sequencing of pomegranate (Punica granatum L.) genome.</title>
        <authorList>
            <person name="Akparov Z."/>
            <person name="Amiraslanov A."/>
            <person name="Hajiyeva S."/>
            <person name="Abbasov M."/>
            <person name="Kaur K."/>
            <person name="Hamwieh A."/>
            <person name="Solovyev V."/>
            <person name="Salamov A."/>
            <person name="Braich B."/>
            <person name="Kosarev P."/>
            <person name="Mahmoud A."/>
            <person name="Hajiyev E."/>
            <person name="Babayeva S."/>
            <person name="Izzatullayeva V."/>
            <person name="Mammadov A."/>
            <person name="Mammadov A."/>
            <person name="Sharifova S."/>
            <person name="Ojaghi J."/>
            <person name="Eynullazada K."/>
            <person name="Bayramov B."/>
            <person name="Abdulazimova A."/>
            <person name="Shahmuradov I."/>
        </authorList>
    </citation>
    <scope>NUCLEOTIDE SEQUENCE [LARGE SCALE GENOMIC DNA]</scope>
    <source>
        <strain evidence="5">cv. AG2017</strain>
        <tissue evidence="4">Leaf</tissue>
    </source>
</reference>
<organism evidence="4 5">
    <name type="scientific">Punica granatum</name>
    <name type="common">Pomegranate</name>
    <dbReference type="NCBI Taxonomy" id="22663"/>
    <lineage>
        <taxon>Eukaryota</taxon>
        <taxon>Viridiplantae</taxon>
        <taxon>Streptophyta</taxon>
        <taxon>Embryophyta</taxon>
        <taxon>Tracheophyta</taxon>
        <taxon>Spermatophyta</taxon>
        <taxon>Magnoliopsida</taxon>
        <taxon>eudicotyledons</taxon>
        <taxon>Gunneridae</taxon>
        <taxon>Pentapetalae</taxon>
        <taxon>rosids</taxon>
        <taxon>malvids</taxon>
        <taxon>Myrtales</taxon>
        <taxon>Lythraceae</taxon>
        <taxon>Punica</taxon>
    </lineage>
</organism>
<keyword evidence="1" id="KW-0406">Ion transport</keyword>
<evidence type="ECO:0000313" key="4">
    <source>
        <dbReference type="EMBL" id="PKI53435.1"/>
    </source>
</evidence>
<dbReference type="InterPro" id="IPR014710">
    <property type="entry name" value="RmlC-like_jellyroll"/>
</dbReference>
<sequence length="417" mass="47446">MNPHAKVVQLWNKFFVISCLVAVFVDPLFFFLLGVQWDNKCIVLNGTMTTTIVVFRCVTDFMYILHILLQIMILSILPQFKGSSAAYYAKTHLSAAVFVQFIPRLYRILTMRGGQSSTGFIIESGWAYFNMNLLAYMLSSHVIGSCWYLFELQAVNLTTKDSIVTGYVYSLFWGFQQISTLAGNQAPSYFIREVLFTILALLLFGLLIGNMQDFLQALGRRTYEISKKLTLDLPHSVFSLEEVRIFKLLDVLILDTIYEKLRHKTYIQGSKILSRDGLVKRMTFIMHGKMLSEGEDGVVGLGGGDVCCGEELLAWCLGNSSPNKDGKRIRVPGQRLHSNRTVKCLTNVEAFALEATDLEEVTRLFARFLRNPQVQGAIRYVSPYWRSFAATGIQVAWRYRKKCITRDTNSRSLRSTK</sequence>
<keyword evidence="5" id="KW-1185">Reference proteome</keyword>
<dbReference type="InterPro" id="IPR018490">
    <property type="entry name" value="cNMP-bd_dom_sf"/>
</dbReference>
<dbReference type="Gene3D" id="2.60.120.10">
    <property type="entry name" value="Jelly Rolls"/>
    <property type="match status" value="1"/>
</dbReference>
<dbReference type="GO" id="GO:0034220">
    <property type="term" value="P:monoatomic ion transmembrane transport"/>
    <property type="evidence" value="ECO:0007669"/>
    <property type="project" value="UniProtKB-KW"/>
</dbReference>
<feature type="transmembrane region" description="Helical" evidence="3">
    <location>
        <begin position="85"/>
        <end position="106"/>
    </location>
</feature>
<feature type="transmembrane region" description="Helical" evidence="3">
    <location>
        <begin position="127"/>
        <end position="150"/>
    </location>
</feature>
<keyword evidence="3" id="KW-0472">Membrane</keyword>
<evidence type="ECO:0000256" key="1">
    <source>
        <dbReference type="ARBA" id="ARBA00023286"/>
    </source>
</evidence>
<dbReference type="Proteomes" id="UP000233551">
    <property type="component" value="Unassembled WGS sequence"/>
</dbReference>
<dbReference type="STRING" id="22663.A0A2I0JB19"/>
<protein>
    <recommendedName>
        <fullName evidence="6">Cyclic nucleotide-binding domain-containing protein</fullName>
    </recommendedName>
</protein>
<dbReference type="PANTHER" id="PTHR45651">
    <property type="entry name" value="CYCLIC NUCLEOTIDE-GATED ION CHANNEL 15-RELATED-RELATED"/>
    <property type="match status" value="1"/>
</dbReference>
<proteinExistence type="predicted"/>
<dbReference type="PANTHER" id="PTHR45651:SF11">
    <property type="entry name" value="CYCLIC NUCLEOTIDE-GATED ION CHANNEL 20, CHLOROPLASTIC-RELATED"/>
    <property type="match status" value="1"/>
</dbReference>
<evidence type="ECO:0008006" key="6">
    <source>
        <dbReference type="Google" id="ProtNLM"/>
    </source>
</evidence>
<dbReference type="GO" id="GO:0016020">
    <property type="term" value="C:membrane"/>
    <property type="evidence" value="ECO:0007669"/>
    <property type="project" value="UniProtKB-SubCell"/>
</dbReference>
<comment type="caution">
    <text evidence="4">The sequence shown here is derived from an EMBL/GenBank/DDBJ whole genome shotgun (WGS) entry which is preliminary data.</text>
</comment>
<evidence type="ECO:0000256" key="3">
    <source>
        <dbReference type="SAM" id="Phobius"/>
    </source>
</evidence>
<evidence type="ECO:0000256" key="2">
    <source>
        <dbReference type="ARBA" id="ARBA00023303"/>
    </source>
</evidence>
<keyword evidence="3" id="KW-1133">Transmembrane helix</keyword>
<dbReference type="EMBL" id="PGOL01001857">
    <property type="protein sequence ID" value="PKI53435.1"/>
    <property type="molecule type" value="Genomic_DNA"/>
</dbReference>
<dbReference type="AlphaFoldDB" id="A0A2I0JB19"/>
<feature type="transmembrane region" description="Helical" evidence="3">
    <location>
        <begin position="14"/>
        <end position="33"/>
    </location>
</feature>
<keyword evidence="1" id="KW-0813">Transport</keyword>
<feature type="transmembrane region" description="Helical" evidence="3">
    <location>
        <begin position="53"/>
        <end position="73"/>
    </location>
</feature>
<dbReference type="GO" id="GO:0030552">
    <property type="term" value="F:cAMP binding"/>
    <property type="evidence" value="ECO:0007669"/>
    <property type="project" value="UniProtKB-KW"/>
</dbReference>
<accession>A0A2I0JB19</accession>
<evidence type="ECO:0000313" key="5">
    <source>
        <dbReference type="Proteomes" id="UP000233551"/>
    </source>
</evidence>
<dbReference type="SUPFAM" id="SSF81324">
    <property type="entry name" value="Voltage-gated potassium channels"/>
    <property type="match status" value="1"/>
</dbReference>
<name>A0A2I0JB19_PUNGR</name>
<dbReference type="SUPFAM" id="SSF51206">
    <property type="entry name" value="cAMP-binding domain-like"/>
    <property type="match status" value="1"/>
</dbReference>